<dbReference type="InterPro" id="IPR045584">
    <property type="entry name" value="Pilin-like"/>
</dbReference>
<dbReference type="KEGG" id="dph:EHF33_11395"/>
<dbReference type="OrthoDB" id="73176at2"/>
<dbReference type="EMBL" id="CP034183">
    <property type="protein sequence ID" value="AZI43273.1"/>
    <property type="molecule type" value="Genomic_DNA"/>
</dbReference>
<gene>
    <name evidence="6" type="ORF">EHF33_11395</name>
</gene>
<dbReference type="InterPro" id="IPR012902">
    <property type="entry name" value="N_methyl_site"/>
</dbReference>
<name>A0A3G8YEA1_9DEIO</name>
<dbReference type="NCBIfam" id="TIGR02532">
    <property type="entry name" value="IV_pilin_GFxxxE"/>
    <property type="match status" value="1"/>
</dbReference>
<dbReference type="GO" id="GO:0009279">
    <property type="term" value="C:cell outer membrane"/>
    <property type="evidence" value="ECO:0007669"/>
    <property type="project" value="UniProtKB-SubCell"/>
</dbReference>
<dbReference type="Proteomes" id="UP000276417">
    <property type="component" value="Chromosome 1"/>
</dbReference>
<dbReference type="Pfam" id="PF07963">
    <property type="entry name" value="N_methyl"/>
    <property type="match status" value="1"/>
</dbReference>
<evidence type="ECO:0000256" key="1">
    <source>
        <dbReference type="ARBA" id="ARBA00004203"/>
    </source>
</evidence>
<sequence length="158" mass="16572">MKTHPDLPIRTPDEVQIEGFTLIELLIVIAIIGILASVLIPGVLAANKRSYDVSAQACGKSLQTAQAIAQVDFKSYLMVGSGSNQLSRSTDGVNAACAFSDMFVKERSTSGTIVSDYTIDVWDRRGGHVFTLSPAGFFKDAPGATAFSSTGGGGSNLP</sequence>
<keyword evidence="5" id="KW-0472">Membrane</keyword>
<keyword evidence="5" id="KW-1133">Transmembrane helix</keyword>
<accession>A0A3G8YEA1</accession>
<reference evidence="6 7" key="1">
    <citation type="submission" date="2018-11" db="EMBL/GenBank/DDBJ databases">
        <title>Deinococcus shelandsis sp. nov., isolated from South Shetland Islands soil of Antarctica.</title>
        <authorList>
            <person name="Tian J."/>
        </authorList>
    </citation>
    <scope>NUCLEOTIDE SEQUENCE [LARGE SCALE GENOMIC DNA]</scope>
    <source>
        <strain evidence="6 7">S14-83T</strain>
    </source>
</reference>
<dbReference type="AlphaFoldDB" id="A0A3G8YEA1"/>
<keyword evidence="7" id="KW-1185">Reference proteome</keyword>
<evidence type="ECO:0000313" key="6">
    <source>
        <dbReference type="EMBL" id="AZI43273.1"/>
    </source>
</evidence>
<evidence type="ECO:0000256" key="3">
    <source>
        <dbReference type="ARBA" id="ARBA00022764"/>
    </source>
</evidence>
<evidence type="ECO:0000256" key="2">
    <source>
        <dbReference type="ARBA" id="ARBA00004418"/>
    </source>
</evidence>
<proteinExistence type="predicted"/>
<dbReference type="PROSITE" id="PS00409">
    <property type="entry name" value="PROKAR_NTER_METHYL"/>
    <property type="match status" value="1"/>
</dbReference>
<evidence type="ECO:0000256" key="5">
    <source>
        <dbReference type="SAM" id="Phobius"/>
    </source>
</evidence>
<keyword evidence="3" id="KW-0574">Periplasm</keyword>
<evidence type="ECO:0000313" key="7">
    <source>
        <dbReference type="Proteomes" id="UP000276417"/>
    </source>
</evidence>
<feature type="transmembrane region" description="Helical" evidence="5">
    <location>
        <begin position="20"/>
        <end position="46"/>
    </location>
</feature>
<dbReference type="RefSeq" id="WP_124871496.1">
    <property type="nucleotide sequence ID" value="NZ_CP034183.1"/>
</dbReference>
<dbReference type="SUPFAM" id="SSF54523">
    <property type="entry name" value="Pili subunits"/>
    <property type="match status" value="1"/>
</dbReference>
<evidence type="ECO:0000256" key="4">
    <source>
        <dbReference type="ARBA" id="ARBA00023237"/>
    </source>
</evidence>
<comment type="subcellular location">
    <subcellularLocation>
        <location evidence="1">Cell outer membrane</location>
        <topology evidence="1">Single-pass membrane protein</topology>
    </subcellularLocation>
    <subcellularLocation>
        <location evidence="2">Periplasm</location>
    </subcellularLocation>
</comment>
<protein>
    <submittedName>
        <fullName evidence="6">Type II secretion system protein</fullName>
    </submittedName>
</protein>
<keyword evidence="5" id="KW-0812">Transmembrane</keyword>
<keyword evidence="4" id="KW-0998">Cell outer membrane</keyword>
<dbReference type="GO" id="GO:0042597">
    <property type="term" value="C:periplasmic space"/>
    <property type="evidence" value="ECO:0007669"/>
    <property type="project" value="UniProtKB-SubCell"/>
</dbReference>
<organism evidence="6 7">
    <name type="scientific">Deinococcus psychrotolerans</name>
    <dbReference type="NCBI Taxonomy" id="2489213"/>
    <lineage>
        <taxon>Bacteria</taxon>
        <taxon>Thermotogati</taxon>
        <taxon>Deinococcota</taxon>
        <taxon>Deinococci</taxon>
        <taxon>Deinococcales</taxon>
        <taxon>Deinococcaceae</taxon>
        <taxon>Deinococcus</taxon>
    </lineage>
</organism>
<dbReference type="Gene3D" id="3.30.700.10">
    <property type="entry name" value="Glycoprotein, Type 4 Pilin"/>
    <property type="match status" value="1"/>
</dbReference>